<dbReference type="RefSeq" id="WP_255227942.1">
    <property type="nucleotide sequence ID" value="NZ_JAJEKE010000011.1"/>
</dbReference>
<name>A0ABT1NJF6_9FIRM</name>
<evidence type="ECO:0000313" key="4">
    <source>
        <dbReference type="EMBL" id="MCQ1530421.1"/>
    </source>
</evidence>
<evidence type="ECO:0000256" key="1">
    <source>
        <dbReference type="ARBA" id="ARBA00006964"/>
    </source>
</evidence>
<dbReference type="SUPFAM" id="SSF102705">
    <property type="entry name" value="NIF3 (NGG1p interacting factor 3)-like"/>
    <property type="match status" value="1"/>
</dbReference>
<dbReference type="EMBL" id="JAJEKE010000011">
    <property type="protein sequence ID" value="MCQ1530421.1"/>
    <property type="molecule type" value="Genomic_DNA"/>
</dbReference>
<dbReference type="InterPro" id="IPR002678">
    <property type="entry name" value="DUF34/NIF3"/>
</dbReference>
<dbReference type="Proteomes" id="UP001651880">
    <property type="component" value="Unassembled WGS sequence"/>
</dbReference>
<dbReference type="PANTHER" id="PTHR13799">
    <property type="entry name" value="NGG1 INTERACTING FACTOR 3"/>
    <property type="match status" value="1"/>
</dbReference>
<evidence type="ECO:0000256" key="2">
    <source>
        <dbReference type="ARBA" id="ARBA00022112"/>
    </source>
</evidence>
<gene>
    <name evidence="4" type="ORF">LJD61_12780</name>
</gene>
<dbReference type="Pfam" id="PF01784">
    <property type="entry name" value="DUF34_NIF3"/>
    <property type="match status" value="1"/>
</dbReference>
<accession>A0ABT1NJF6</accession>
<proteinExistence type="inferred from homology"/>
<organism evidence="4 5">
    <name type="scientific">Lutispora saccharofermentans</name>
    <dbReference type="NCBI Taxonomy" id="3024236"/>
    <lineage>
        <taxon>Bacteria</taxon>
        <taxon>Bacillati</taxon>
        <taxon>Bacillota</taxon>
        <taxon>Clostridia</taxon>
        <taxon>Lutisporales</taxon>
        <taxon>Lutisporaceae</taxon>
        <taxon>Lutispora</taxon>
    </lineage>
</organism>
<comment type="caution">
    <text evidence="4">The sequence shown here is derived from an EMBL/GenBank/DDBJ whole genome shotgun (WGS) entry which is preliminary data.</text>
</comment>
<dbReference type="PANTHER" id="PTHR13799:SF14">
    <property type="entry name" value="GTP CYCLOHYDROLASE 1 TYPE 2 HOMOLOG"/>
    <property type="match status" value="1"/>
</dbReference>
<evidence type="ECO:0000313" key="5">
    <source>
        <dbReference type="Proteomes" id="UP001651880"/>
    </source>
</evidence>
<sequence length="266" mass="30255">MKAKAVYDILEEYFRPDQCTDVVKNGIQYDNAEEIEKVYTATFAAETVINEILSRKEENILLFTHHPLPQRKAPDYKTSKISRSLLMKMKENKVSFFSYHIPLDRNGEYSPGNNLAKAMGIIPYDEFYFQDNVFMGVLCNSSFTTAYEVKKRLEKLIGHRAKLYSYGETFLDGGRIAIMAGGASNPDIYEYLAGKGVNTFVTGVTNPQKAEWVSKIHEKAKQYGINLIGGTHCSTEKFACIAMTDFFRKMGLKAEFIDEESDLYDL</sequence>
<reference evidence="4 5" key="1">
    <citation type="submission" date="2021-10" db="EMBL/GenBank/DDBJ databases">
        <title>Lutispora strain m25 sp. nov., a thermophilic, non-spore-forming bacterium isolated from a lab-scale methanogenic bioreactor digesting anaerobic sludge.</title>
        <authorList>
            <person name="El Houari A."/>
            <person name="Mcdonald J."/>
        </authorList>
    </citation>
    <scope>NUCLEOTIDE SEQUENCE [LARGE SCALE GENOMIC DNA]</scope>
    <source>
        <strain evidence="5">m25</strain>
    </source>
</reference>
<comment type="similarity">
    <text evidence="1">Belongs to the GTP cyclohydrolase I type 2/NIF3 family.</text>
</comment>
<keyword evidence="5" id="KW-1185">Reference proteome</keyword>
<dbReference type="InterPro" id="IPR036069">
    <property type="entry name" value="DUF34/NIF3_sf"/>
</dbReference>
<keyword evidence="3" id="KW-0479">Metal-binding</keyword>
<protein>
    <recommendedName>
        <fullName evidence="2">GTP cyclohydrolase 1 type 2 homolog</fullName>
    </recommendedName>
</protein>
<dbReference type="Gene3D" id="3.40.1390.30">
    <property type="entry name" value="NIF3 (NGG1p interacting factor 3)-like"/>
    <property type="match status" value="2"/>
</dbReference>
<evidence type="ECO:0000256" key="3">
    <source>
        <dbReference type="ARBA" id="ARBA00022723"/>
    </source>
</evidence>